<dbReference type="InterPro" id="IPR058637">
    <property type="entry name" value="YknX-like_C"/>
</dbReference>
<dbReference type="RefSeq" id="WP_099018670.1">
    <property type="nucleotide sequence ID" value="NZ_NIHB01000001.1"/>
</dbReference>
<feature type="domain" description="YknX-like C-terminal permuted SH3-like" evidence="5">
    <location>
        <begin position="280"/>
        <end position="343"/>
    </location>
</feature>
<dbReference type="Gene3D" id="6.10.140.1990">
    <property type="match status" value="1"/>
</dbReference>
<keyword evidence="2 3" id="KW-0175">Coiled coil</keyword>
<name>A0A4R6XWH6_9GAMM</name>
<keyword evidence="4" id="KW-0732">Signal</keyword>
<feature type="coiled-coil region" evidence="3">
    <location>
        <begin position="95"/>
        <end position="167"/>
    </location>
</feature>
<dbReference type="GO" id="GO:0019898">
    <property type="term" value="C:extrinsic component of membrane"/>
    <property type="evidence" value="ECO:0007669"/>
    <property type="project" value="InterPro"/>
</dbReference>
<evidence type="ECO:0000313" key="6">
    <source>
        <dbReference type="EMBL" id="TDR20848.1"/>
    </source>
</evidence>
<comment type="caution">
    <text evidence="6">The sequence shown here is derived from an EMBL/GenBank/DDBJ whole genome shotgun (WGS) entry which is preliminary data.</text>
</comment>
<keyword evidence="7" id="KW-1185">Reference proteome</keyword>
<feature type="signal peptide" evidence="4">
    <location>
        <begin position="1"/>
        <end position="24"/>
    </location>
</feature>
<dbReference type="SUPFAM" id="SSF111369">
    <property type="entry name" value="HlyD-like secretion proteins"/>
    <property type="match status" value="1"/>
</dbReference>
<dbReference type="OrthoDB" id="9806939at2"/>
<accession>A0A4R6XWH6</accession>
<dbReference type="Proteomes" id="UP000295724">
    <property type="component" value="Unassembled WGS sequence"/>
</dbReference>
<reference evidence="6 7" key="1">
    <citation type="submission" date="2019-03" db="EMBL/GenBank/DDBJ databases">
        <title>Genomic Encyclopedia of Type Strains, Phase IV (KMG-IV): sequencing the most valuable type-strain genomes for metagenomic binning, comparative biology and taxonomic classification.</title>
        <authorList>
            <person name="Goeker M."/>
        </authorList>
    </citation>
    <scope>NUCLEOTIDE SEQUENCE [LARGE SCALE GENOMIC DNA]</scope>
    <source>
        <strain evidence="6 7">DSM 25488</strain>
    </source>
</reference>
<dbReference type="Gene3D" id="2.40.420.20">
    <property type="match status" value="1"/>
</dbReference>
<protein>
    <submittedName>
        <fullName evidence="6">RND family efflux transporter MFP subunit</fullName>
    </submittedName>
</protein>
<feature type="chain" id="PRO_5020452390" evidence="4">
    <location>
        <begin position="25"/>
        <end position="348"/>
    </location>
</feature>
<dbReference type="PANTHER" id="PTHR30469:SF15">
    <property type="entry name" value="HLYD FAMILY OF SECRETION PROTEINS"/>
    <property type="match status" value="1"/>
</dbReference>
<evidence type="ECO:0000259" key="5">
    <source>
        <dbReference type="Pfam" id="PF25989"/>
    </source>
</evidence>
<dbReference type="InterPro" id="IPR030190">
    <property type="entry name" value="MacA_alpha-hairpin_sf"/>
</dbReference>
<proteinExistence type="inferred from homology"/>
<dbReference type="Pfam" id="PF25989">
    <property type="entry name" value="YknX_C"/>
    <property type="match status" value="1"/>
</dbReference>
<dbReference type="GO" id="GO:1990961">
    <property type="term" value="P:xenobiotic detoxification by transmembrane export across the plasma membrane"/>
    <property type="evidence" value="ECO:0007669"/>
    <property type="project" value="InterPro"/>
</dbReference>
<dbReference type="InterPro" id="IPR006143">
    <property type="entry name" value="RND_pump_MFP"/>
</dbReference>
<organism evidence="6 7">
    <name type="scientific">Marinicella litoralis</name>
    <dbReference type="NCBI Taxonomy" id="644220"/>
    <lineage>
        <taxon>Bacteria</taxon>
        <taxon>Pseudomonadati</taxon>
        <taxon>Pseudomonadota</taxon>
        <taxon>Gammaproteobacteria</taxon>
        <taxon>Lysobacterales</taxon>
        <taxon>Marinicellaceae</taxon>
        <taxon>Marinicella</taxon>
    </lineage>
</organism>
<dbReference type="NCBIfam" id="TIGR01730">
    <property type="entry name" value="RND_mfp"/>
    <property type="match status" value="1"/>
</dbReference>
<dbReference type="GO" id="GO:1990195">
    <property type="term" value="C:macrolide transmembrane transporter complex"/>
    <property type="evidence" value="ECO:0007669"/>
    <property type="project" value="InterPro"/>
</dbReference>
<dbReference type="GO" id="GO:1990281">
    <property type="term" value="C:efflux pump complex"/>
    <property type="evidence" value="ECO:0007669"/>
    <property type="project" value="TreeGrafter"/>
</dbReference>
<dbReference type="EMBL" id="SNZB01000003">
    <property type="protein sequence ID" value="TDR20848.1"/>
    <property type="molecule type" value="Genomic_DNA"/>
</dbReference>
<evidence type="ECO:0000256" key="1">
    <source>
        <dbReference type="ARBA" id="ARBA00009477"/>
    </source>
</evidence>
<dbReference type="AlphaFoldDB" id="A0A4R6XWH6"/>
<evidence type="ECO:0000256" key="3">
    <source>
        <dbReference type="SAM" id="Coils"/>
    </source>
</evidence>
<sequence length="348" mass="37767">MQPFKLSPIACLIGCLLLINSAGAQQPAPVVKTAAAVTLEMAPIRVVAAYSKAKYITTIKAESSGRVIELASVGQSLTAGESLGLIADEEYALRLNELKSEVASQQAQLEFLKSESIRLKSLESQNLTSGTALDKNKAELAAAQADIAQARSRLQQLENNISKLTPKAPFNSFVTKQLSQPGQYLNQGQDLLEIMSSDDIEIIAQVPFRLKEVISKGQQWQYKDHAGNTSTALVERFIPAATSNSRMIQVHLKDMSGNLLPGEPVQLMMPSTLPKTVTAVHRDALVLRRQGAHVFVVREGVAHKLDVTTGLAQGEMIAINAEIKAGEQVVIRGNERLRDQQLVQIKAD</sequence>
<evidence type="ECO:0000256" key="4">
    <source>
        <dbReference type="SAM" id="SignalP"/>
    </source>
</evidence>
<gene>
    <name evidence="6" type="ORF">C8D91_1826</name>
</gene>
<dbReference type="GO" id="GO:0015562">
    <property type="term" value="F:efflux transmembrane transporter activity"/>
    <property type="evidence" value="ECO:0007669"/>
    <property type="project" value="TreeGrafter"/>
</dbReference>
<dbReference type="PANTHER" id="PTHR30469">
    <property type="entry name" value="MULTIDRUG RESISTANCE PROTEIN MDTA"/>
    <property type="match status" value="1"/>
</dbReference>
<dbReference type="GO" id="GO:0030313">
    <property type="term" value="C:cell envelope"/>
    <property type="evidence" value="ECO:0007669"/>
    <property type="project" value="UniProtKB-SubCell"/>
</dbReference>
<evidence type="ECO:0000256" key="2">
    <source>
        <dbReference type="ARBA" id="ARBA00023054"/>
    </source>
</evidence>
<evidence type="ECO:0000313" key="7">
    <source>
        <dbReference type="Proteomes" id="UP000295724"/>
    </source>
</evidence>
<comment type="similarity">
    <text evidence="1">Belongs to the membrane fusion protein (MFP) (TC 8.A.1) family.</text>
</comment>